<dbReference type="Gene3D" id="3.40.50.970">
    <property type="match status" value="1"/>
</dbReference>
<name>A0ABM6U145_FUSVA</name>
<dbReference type="Pfam" id="PF17147">
    <property type="entry name" value="PFOR_II"/>
    <property type="match status" value="1"/>
</dbReference>
<dbReference type="SUPFAM" id="SSF52922">
    <property type="entry name" value="TK C-terminal domain-like"/>
    <property type="match status" value="1"/>
</dbReference>
<proteinExistence type="predicted"/>
<evidence type="ECO:0000256" key="1">
    <source>
        <dbReference type="ARBA" id="ARBA00023002"/>
    </source>
</evidence>
<reference evidence="5" key="1">
    <citation type="journal article" date="2018" name="MSphere">
        <title>Fusobacterium Genomics Using MinION and Illumina Sequencing Enables Genome Completion and Correction.</title>
        <authorList>
            <person name="Todd S.M."/>
            <person name="Settlage R.E."/>
            <person name="Lahmers K.K."/>
            <person name="Slade D.J."/>
        </authorList>
    </citation>
    <scope>NUCLEOTIDE SEQUENCE [LARGE SCALE GENOMIC DNA]</scope>
    <source>
        <strain evidence="5">ATCC 27725</strain>
    </source>
</reference>
<dbReference type="EMBL" id="CP028103">
    <property type="protein sequence ID" value="AVQ30016.1"/>
    <property type="molecule type" value="Genomic_DNA"/>
</dbReference>
<keyword evidence="1" id="KW-0560">Oxidoreductase</keyword>
<dbReference type="InterPro" id="IPR009014">
    <property type="entry name" value="Transketo_C/PFOR_II"/>
</dbReference>
<dbReference type="Gene3D" id="3.40.50.920">
    <property type="match status" value="1"/>
</dbReference>
<evidence type="ECO:0000313" key="5">
    <source>
        <dbReference type="Proteomes" id="UP000241238"/>
    </source>
</evidence>
<dbReference type="InterPro" id="IPR033412">
    <property type="entry name" value="PFOR_II"/>
</dbReference>
<evidence type="ECO:0000259" key="2">
    <source>
        <dbReference type="Pfam" id="PF01855"/>
    </source>
</evidence>
<keyword evidence="5" id="KW-1185">Reference proteome</keyword>
<dbReference type="PANTHER" id="PTHR43088">
    <property type="entry name" value="SUBUNIT OF PYRUVATE:FLAVODOXIN OXIDOREDUCTASE-RELATED"/>
    <property type="match status" value="1"/>
</dbReference>
<feature type="domain" description="Pyruvate:ferredoxin oxidoreductase core" evidence="3">
    <location>
        <begin position="248"/>
        <end position="342"/>
    </location>
</feature>
<dbReference type="NCBIfam" id="NF005507">
    <property type="entry name" value="PRK07119.1"/>
    <property type="match status" value="1"/>
</dbReference>
<evidence type="ECO:0000313" key="4">
    <source>
        <dbReference type="EMBL" id="AVQ30016.1"/>
    </source>
</evidence>
<gene>
    <name evidence="4" type="ORF">C4N18_01780</name>
</gene>
<accession>A0ABM6U145</accession>
<dbReference type="InterPro" id="IPR052368">
    <property type="entry name" value="2-oxoacid_oxidoreductase"/>
</dbReference>
<protein>
    <submittedName>
        <fullName evidence="4">3-methyl-2-oxobutanoate dehydrogenase subunit VorB</fullName>
    </submittedName>
</protein>
<dbReference type="CDD" id="cd07034">
    <property type="entry name" value="TPP_PYR_PFOR_IOR-alpha_like"/>
    <property type="match status" value="1"/>
</dbReference>
<dbReference type="GeneID" id="77466705"/>
<feature type="domain" description="Pyruvate flavodoxin/ferredoxin oxidoreductase pyrimidine binding" evidence="2">
    <location>
        <begin position="15"/>
        <end position="241"/>
    </location>
</feature>
<dbReference type="InterPro" id="IPR002880">
    <property type="entry name" value="Pyrv_Fd/Flavodoxin_OxRdtase_N"/>
</dbReference>
<evidence type="ECO:0000259" key="3">
    <source>
        <dbReference type="Pfam" id="PF17147"/>
    </source>
</evidence>
<dbReference type="InterPro" id="IPR029061">
    <property type="entry name" value="THDP-binding"/>
</dbReference>
<dbReference type="PANTHER" id="PTHR43088:SF1">
    <property type="entry name" value="SUBUNIT OF PYRUVATE:FLAVODOXIN OXIDOREDUCTASE"/>
    <property type="match status" value="1"/>
</dbReference>
<dbReference type="Proteomes" id="UP000241238">
    <property type="component" value="Chromosome"/>
</dbReference>
<dbReference type="Pfam" id="PF01855">
    <property type="entry name" value="POR_N"/>
    <property type="match status" value="1"/>
</dbReference>
<dbReference type="SUPFAM" id="SSF52518">
    <property type="entry name" value="Thiamin diphosphate-binding fold (THDP-binding)"/>
    <property type="match status" value="1"/>
</dbReference>
<dbReference type="RefSeq" id="WP_005949604.1">
    <property type="nucleotide sequence ID" value="NZ_CP028103.1"/>
</dbReference>
<sequence length="354" mass="38974">MKKKLMKGSEVLGASAIKAGCLHFFGYPITPQNEIPEYMSKELPKIEGGTFVQAESEVAAINMVYGSASTGVRCMTSSSSPGIALKQEGIAYCCGAELPCVIGSVSRGGPGLGSIQPAQSDYFQATRGGGNGDYRVIVYAPYNLQELSDLTQKAFYMADKYRNPVMLLLDGTIAQMMEGVEIRDITFPPIDKSNWAITGKKGRKEHHIITSIYLDTDTCEKHNHKLFKKYDEIEKNEAEVELYLTDDAEIIIASYGTSARIVKNAINDLRKKGIKAGLIRPITLWPFPYAAFKNISEPCKAVMSIELSMGQMIQDVKIGVAGKYEIGFYGRCGGNLFDSEEVVNAIEKYYKEVK</sequence>
<organism evidence="4 5">
    <name type="scientific">Fusobacterium varium ATCC 27725</name>
    <dbReference type="NCBI Taxonomy" id="469618"/>
    <lineage>
        <taxon>Bacteria</taxon>
        <taxon>Fusobacteriati</taxon>
        <taxon>Fusobacteriota</taxon>
        <taxon>Fusobacteriia</taxon>
        <taxon>Fusobacteriales</taxon>
        <taxon>Fusobacteriaceae</taxon>
        <taxon>Fusobacterium</taxon>
    </lineage>
</organism>